<evidence type="ECO:0000313" key="2">
    <source>
        <dbReference type="Proteomes" id="UP001595897"/>
    </source>
</evidence>
<reference evidence="2" key="1">
    <citation type="journal article" date="2019" name="Int. J. Syst. Evol. Microbiol.">
        <title>The Global Catalogue of Microorganisms (GCM) 10K type strain sequencing project: providing services to taxonomists for standard genome sequencing and annotation.</title>
        <authorList>
            <consortium name="The Broad Institute Genomics Platform"/>
            <consortium name="The Broad Institute Genome Sequencing Center for Infectious Disease"/>
            <person name="Wu L."/>
            <person name="Ma J."/>
        </authorList>
    </citation>
    <scope>NUCLEOTIDE SEQUENCE [LARGE SCALE GENOMIC DNA]</scope>
    <source>
        <strain evidence="2">KACC 12507</strain>
    </source>
</reference>
<dbReference type="Pfam" id="PF14384">
    <property type="entry name" value="BrnA_antitoxin"/>
    <property type="match status" value="1"/>
</dbReference>
<proteinExistence type="predicted"/>
<comment type="caution">
    <text evidence="1">The sequence shown here is derived from an EMBL/GenBank/DDBJ whole genome shotgun (WGS) entry which is preliminary data.</text>
</comment>
<sequence>MKAEYDLTKLESRKNPYANKLKKSVTIRLSEDIIGYFKGMSDETGVPYQSLINLYLKDCVQQHRKVDISWQTEITKP</sequence>
<accession>A0ABV9LUU4</accession>
<dbReference type="RefSeq" id="WP_382406161.1">
    <property type="nucleotide sequence ID" value="NZ_JBHSGU010000002.1"/>
</dbReference>
<keyword evidence="2" id="KW-1185">Reference proteome</keyword>
<evidence type="ECO:0000313" key="1">
    <source>
        <dbReference type="EMBL" id="MFC4699413.1"/>
    </source>
</evidence>
<protein>
    <submittedName>
        <fullName evidence="1">BrnA antitoxin family protein</fullName>
    </submittedName>
</protein>
<dbReference type="InterPro" id="IPR025528">
    <property type="entry name" value="BrnA_antitoxin"/>
</dbReference>
<organism evidence="1 2">
    <name type="scientific">Glaciecola siphonariae</name>
    <dbReference type="NCBI Taxonomy" id="521012"/>
    <lineage>
        <taxon>Bacteria</taxon>
        <taxon>Pseudomonadati</taxon>
        <taxon>Pseudomonadota</taxon>
        <taxon>Gammaproteobacteria</taxon>
        <taxon>Alteromonadales</taxon>
        <taxon>Alteromonadaceae</taxon>
        <taxon>Glaciecola</taxon>
    </lineage>
</organism>
<dbReference type="Proteomes" id="UP001595897">
    <property type="component" value="Unassembled WGS sequence"/>
</dbReference>
<name>A0ABV9LUU4_9ALTE</name>
<dbReference type="EMBL" id="JBHSGU010000002">
    <property type="protein sequence ID" value="MFC4699413.1"/>
    <property type="molecule type" value="Genomic_DNA"/>
</dbReference>
<gene>
    <name evidence="1" type="ORF">ACFO4O_04470</name>
</gene>